<evidence type="ECO:0008006" key="6">
    <source>
        <dbReference type="Google" id="ProtNLM"/>
    </source>
</evidence>
<organism evidence="4 5">
    <name type="scientific">Clohesyomyces aquaticus</name>
    <dbReference type="NCBI Taxonomy" id="1231657"/>
    <lineage>
        <taxon>Eukaryota</taxon>
        <taxon>Fungi</taxon>
        <taxon>Dikarya</taxon>
        <taxon>Ascomycota</taxon>
        <taxon>Pezizomycotina</taxon>
        <taxon>Dothideomycetes</taxon>
        <taxon>Pleosporomycetidae</taxon>
        <taxon>Pleosporales</taxon>
        <taxon>Lindgomycetaceae</taxon>
        <taxon>Clohesyomyces</taxon>
    </lineage>
</organism>
<proteinExistence type="predicted"/>
<sequence length="375" mass="39733">MLRTRSPLLTPLFALAILSVFASAQSSSATITAKATLSSSGASPSSTSSATNSSTSRGPQVFTVKVGAGSFNYDPANITDVRVGDTVTFEFYPPDHSVARAEFRSACVPYEYTGGGKTGFFSGTQNVSDFQHLTHWNLTINDTQPIFYYCTAPGSCLDHQMVGVINPNSTQTLEAQIKAAENAKFMVAPGQPIPKEASSSLAAPSSTPTSSAVPTPPPVHDSHHSLSGGVIAGIVVGAVAFLVICAALFFYIGRFKSLKEVVDRQEGTKNNTTPMTPGTEFGGNTPGTPNQRGQFSPQPEYGGHPPMYGQHHAAESHPSGWTSPPMHSPHMSMTPPPPQMAEALKPYVAHEMHSPPPTQQSFPHELEAPIKTPRG</sequence>
<evidence type="ECO:0000313" key="4">
    <source>
        <dbReference type="EMBL" id="ORY18009.1"/>
    </source>
</evidence>
<feature type="compositionally biased region" description="Polar residues" evidence="1">
    <location>
        <begin position="286"/>
        <end position="297"/>
    </location>
</feature>
<dbReference type="PANTHER" id="PTHR34883:SF8">
    <property type="entry name" value="EXTRACELLULAR SERINE-RICH PROTEIN (AFU_ORTHOLOGUE AFUA_6G00670)"/>
    <property type="match status" value="1"/>
</dbReference>
<evidence type="ECO:0000256" key="2">
    <source>
        <dbReference type="SAM" id="Phobius"/>
    </source>
</evidence>
<dbReference type="STRING" id="1231657.A0A1Y2A684"/>
<evidence type="ECO:0000256" key="3">
    <source>
        <dbReference type="SAM" id="SignalP"/>
    </source>
</evidence>
<keyword evidence="2" id="KW-0812">Transmembrane</keyword>
<reference evidence="4 5" key="1">
    <citation type="submission" date="2016-07" db="EMBL/GenBank/DDBJ databases">
        <title>Pervasive Adenine N6-methylation of Active Genes in Fungi.</title>
        <authorList>
            <consortium name="DOE Joint Genome Institute"/>
            <person name="Mondo S.J."/>
            <person name="Dannebaum R.O."/>
            <person name="Kuo R.C."/>
            <person name="Labutti K."/>
            <person name="Haridas S."/>
            <person name="Kuo A."/>
            <person name="Salamov A."/>
            <person name="Ahrendt S.R."/>
            <person name="Lipzen A."/>
            <person name="Sullivan W."/>
            <person name="Andreopoulos W.B."/>
            <person name="Clum A."/>
            <person name="Lindquist E."/>
            <person name="Daum C."/>
            <person name="Ramamoorthy G.K."/>
            <person name="Gryganskyi A."/>
            <person name="Culley D."/>
            <person name="Magnuson J.K."/>
            <person name="James T.Y."/>
            <person name="O'Malley M.A."/>
            <person name="Stajich J.E."/>
            <person name="Spatafora J.W."/>
            <person name="Visel A."/>
            <person name="Grigoriev I.V."/>
        </authorList>
    </citation>
    <scope>NUCLEOTIDE SEQUENCE [LARGE SCALE GENOMIC DNA]</scope>
    <source>
        <strain evidence="4 5">CBS 115471</strain>
    </source>
</reference>
<protein>
    <recommendedName>
        <fullName evidence="6">Cupredoxin</fullName>
    </recommendedName>
</protein>
<keyword evidence="2" id="KW-0472">Membrane</keyword>
<feature type="transmembrane region" description="Helical" evidence="2">
    <location>
        <begin position="230"/>
        <end position="252"/>
    </location>
</feature>
<dbReference type="AlphaFoldDB" id="A0A1Y2A684"/>
<feature type="compositionally biased region" description="Low complexity" evidence="1">
    <location>
        <begin position="322"/>
        <end position="333"/>
    </location>
</feature>
<feature type="chain" id="PRO_5011965701" description="Cupredoxin" evidence="3">
    <location>
        <begin position="25"/>
        <end position="375"/>
    </location>
</feature>
<dbReference type="Gene3D" id="2.60.40.420">
    <property type="entry name" value="Cupredoxins - blue copper proteins"/>
    <property type="match status" value="1"/>
</dbReference>
<accession>A0A1Y2A684</accession>
<feature type="compositionally biased region" description="Low complexity" evidence="1">
    <location>
        <begin position="38"/>
        <end position="56"/>
    </location>
</feature>
<dbReference type="InterPro" id="IPR008972">
    <property type="entry name" value="Cupredoxin"/>
</dbReference>
<gene>
    <name evidence="4" type="ORF">BCR34DRAFT_596583</name>
</gene>
<feature type="region of interest" description="Disordered" evidence="1">
    <location>
        <begin position="264"/>
        <end position="375"/>
    </location>
</feature>
<feature type="compositionally biased region" description="Low complexity" evidence="1">
    <location>
        <begin position="197"/>
        <end position="213"/>
    </location>
</feature>
<keyword evidence="3" id="KW-0732">Signal</keyword>
<dbReference type="PANTHER" id="PTHR34883">
    <property type="entry name" value="SERINE-RICH PROTEIN, PUTATIVE-RELATED-RELATED"/>
    <property type="match status" value="1"/>
</dbReference>
<name>A0A1Y2A684_9PLEO</name>
<evidence type="ECO:0000256" key="1">
    <source>
        <dbReference type="SAM" id="MobiDB-lite"/>
    </source>
</evidence>
<dbReference type="EMBL" id="MCFA01000009">
    <property type="protein sequence ID" value="ORY18009.1"/>
    <property type="molecule type" value="Genomic_DNA"/>
</dbReference>
<keyword evidence="2" id="KW-1133">Transmembrane helix</keyword>
<dbReference type="CDD" id="cd12087">
    <property type="entry name" value="TM_EGFR-like"/>
    <property type="match status" value="1"/>
</dbReference>
<keyword evidence="5" id="KW-1185">Reference proteome</keyword>
<feature type="region of interest" description="Disordered" evidence="1">
    <location>
        <begin position="38"/>
        <end position="58"/>
    </location>
</feature>
<dbReference type="OrthoDB" id="2331100at2759"/>
<dbReference type="CDD" id="cd00920">
    <property type="entry name" value="Cupredoxin"/>
    <property type="match status" value="1"/>
</dbReference>
<evidence type="ECO:0000313" key="5">
    <source>
        <dbReference type="Proteomes" id="UP000193144"/>
    </source>
</evidence>
<feature type="signal peptide" evidence="3">
    <location>
        <begin position="1"/>
        <end position="24"/>
    </location>
</feature>
<comment type="caution">
    <text evidence="4">The sequence shown here is derived from an EMBL/GenBank/DDBJ whole genome shotgun (WGS) entry which is preliminary data.</text>
</comment>
<dbReference type="Proteomes" id="UP000193144">
    <property type="component" value="Unassembled WGS sequence"/>
</dbReference>
<dbReference type="SUPFAM" id="SSF49503">
    <property type="entry name" value="Cupredoxins"/>
    <property type="match status" value="1"/>
</dbReference>
<feature type="region of interest" description="Disordered" evidence="1">
    <location>
        <begin position="196"/>
        <end position="223"/>
    </location>
</feature>
<dbReference type="InterPro" id="IPR052953">
    <property type="entry name" value="Ser-rich/MCO-related"/>
</dbReference>